<name>A0AA86VE49_9FABA</name>
<proteinExistence type="predicted"/>
<accession>A0AA86VE49</accession>
<feature type="compositionally biased region" description="Basic and acidic residues" evidence="1">
    <location>
        <begin position="63"/>
        <end position="81"/>
    </location>
</feature>
<keyword evidence="3" id="KW-1185">Reference proteome</keyword>
<gene>
    <name evidence="2" type="ORF">AYBTSS11_LOCUS16821</name>
</gene>
<evidence type="ECO:0000313" key="2">
    <source>
        <dbReference type="EMBL" id="CAJ1956728.1"/>
    </source>
</evidence>
<protein>
    <submittedName>
        <fullName evidence="2">Uncharacterized protein</fullName>
    </submittedName>
</protein>
<feature type="region of interest" description="Disordered" evidence="1">
    <location>
        <begin position="41"/>
        <end position="117"/>
    </location>
</feature>
<dbReference type="AlphaFoldDB" id="A0AA86VE49"/>
<dbReference type="EMBL" id="OY731402">
    <property type="protein sequence ID" value="CAJ1956728.1"/>
    <property type="molecule type" value="Genomic_DNA"/>
</dbReference>
<organism evidence="2 3">
    <name type="scientific">Sphenostylis stenocarpa</name>
    <dbReference type="NCBI Taxonomy" id="92480"/>
    <lineage>
        <taxon>Eukaryota</taxon>
        <taxon>Viridiplantae</taxon>
        <taxon>Streptophyta</taxon>
        <taxon>Embryophyta</taxon>
        <taxon>Tracheophyta</taxon>
        <taxon>Spermatophyta</taxon>
        <taxon>Magnoliopsida</taxon>
        <taxon>eudicotyledons</taxon>
        <taxon>Gunneridae</taxon>
        <taxon>Pentapetalae</taxon>
        <taxon>rosids</taxon>
        <taxon>fabids</taxon>
        <taxon>Fabales</taxon>
        <taxon>Fabaceae</taxon>
        <taxon>Papilionoideae</taxon>
        <taxon>50 kb inversion clade</taxon>
        <taxon>NPAAA clade</taxon>
        <taxon>indigoferoid/millettioid clade</taxon>
        <taxon>Phaseoleae</taxon>
        <taxon>Sphenostylis</taxon>
    </lineage>
</organism>
<feature type="compositionally biased region" description="Low complexity" evidence="1">
    <location>
        <begin position="47"/>
        <end position="59"/>
    </location>
</feature>
<sequence>MANAIFSRNLDKLKGDEGSEVGNPPLIKTFNNVLRRGFHVLPKGNVPPSASSGTSPPSTNHVSDMKTSKTHQRVAEGDQSVRFHQLPKGSVPPEGNSHHSHETPKPPSPSPQSNAFPHSIFKKLYFVK</sequence>
<evidence type="ECO:0000313" key="3">
    <source>
        <dbReference type="Proteomes" id="UP001189624"/>
    </source>
</evidence>
<reference evidence="2" key="1">
    <citation type="submission" date="2023-10" db="EMBL/GenBank/DDBJ databases">
        <authorList>
            <person name="Domelevo Entfellner J.-B."/>
        </authorList>
    </citation>
    <scope>NUCLEOTIDE SEQUENCE</scope>
</reference>
<dbReference type="Proteomes" id="UP001189624">
    <property type="component" value="Chromosome 5"/>
</dbReference>
<evidence type="ECO:0000256" key="1">
    <source>
        <dbReference type="SAM" id="MobiDB-lite"/>
    </source>
</evidence>
<dbReference type="Gramene" id="rna-AYBTSS11_LOCUS16821">
    <property type="protein sequence ID" value="CAJ1956728.1"/>
    <property type="gene ID" value="gene-AYBTSS11_LOCUS16821"/>
</dbReference>